<dbReference type="EMBL" id="PDJK01000002">
    <property type="protein sequence ID" value="PFG48243.1"/>
    <property type="molecule type" value="Genomic_DNA"/>
</dbReference>
<evidence type="ECO:0000313" key="3">
    <source>
        <dbReference type="EMBL" id="PFG48243.1"/>
    </source>
</evidence>
<feature type="domain" description="PE" evidence="2">
    <location>
        <begin position="60"/>
        <end position="146"/>
    </location>
</feature>
<evidence type="ECO:0000313" key="4">
    <source>
        <dbReference type="Proteomes" id="UP000243542"/>
    </source>
</evidence>
<name>A0A2A9FBC3_9PSEU</name>
<dbReference type="Pfam" id="PF00934">
    <property type="entry name" value="PE"/>
    <property type="match status" value="1"/>
</dbReference>
<organism evidence="3 4">
    <name type="scientific">Amycolatopsis sulphurea</name>
    <dbReference type="NCBI Taxonomy" id="76022"/>
    <lineage>
        <taxon>Bacteria</taxon>
        <taxon>Bacillati</taxon>
        <taxon>Actinomycetota</taxon>
        <taxon>Actinomycetes</taxon>
        <taxon>Pseudonocardiales</taxon>
        <taxon>Pseudonocardiaceae</taxon>
        <taxon>Amycolatopsis</taxon>
    </lineage>
</organism>
<dbReference type="Proteomes" id="UP000243542">
    <property type="component" value="Unassembled WGS sequence"/>
</dbReference>
<evidence type="ECO:0000259" key="2">
    <source>
        <dbReference type="Pfam" id="PF00934"/>
    </source>
</evidence>
<sequence length="159" mass="17591">MTDDAVERVRHLPADMQGPLAPGYKYVRDKTPEQAAKEAADAQAQANEGMSSGGGGYRLTPELLKEIVTEIDDILDWIKTDVRPQARQLTSFKPMGDEVASIAYVQDANAAGQSYSNYLNSVVAELMRQRDAFQQALDTYQKQEAQAADHLKGFRPQDD</sequence>
<keyword evidence="4" id="KW-1185">Reference proteome</keyword>
<protein>
    <submittedName>
        <fullName evidence="3">PE family protein</fullName>
    </submittedName>
</protein>
<gene>
    <name evidence="3" type="ORF">ATK36_3322</name>
</gene>
<dbReference type="InterPro" id="IPR000084">
    <property type="entry name" value="PE-PGRS_N"/>
</dbReference>
<dbReference type="RefSeq" id="WP_098512352.1">
    <property type="nucleotide sequence ID" value="NZ_JBIAKZ010000002.1"/>
</dbReference>
<accession>A0A2A9FBC3</accession>
<feature type="compositionally biased region" description="Basic and acidic residues" evidence="1">
    <location>
        <begin position="1"/>
        <end position="13"/>
    </location>
</feature>
<evidence type="ECO:0000256" key="1">
    <source>
        <dbReference type="SAM" id="MobiDB-lite"/>
    </source>
</evidence>
<feature type="region of interest" description="Disordered" evidence="1">
    <location>
        <begin position="1"/>
        <end position="57"/>
    </location>
</feature>
<comment type="caution">
    <text evidence="3">The sequence shown here is derived from an EMBL/GenBank/DDBJ whole genome shotgun (WGS) entry which is preliminary data.</text>
</comment>
<proteinExistence type="predicted"/>
<reference evidence="3 4" key="1">
    <citation type="submission" date="2017-10" db="EMBL/GenBank/DDBJ databases">
        <title>Sequencing the genomes of 1000 actinobacteria strains.</title>
        <authorList>
            <person name="Klenk H.-P."/>
        </authorList>
    </citation>
    <scope>NUCLEOTIDE SEQUENCE [LARGE SCALE GENOMIC DNA]</scope>
    <source>
        <strain evidence="3 4">DSM 46092</strain>
    </source>
</reference>
<feature type="compositionally biased region" description="Basic and acidic residues" evidence="1">
    <location>
        <begin position="26"/>
        <end position="40"/>
    </location>
</feature>
<dbReference type="AlphaFoldDB" id="A0A2A9FBC3"/>